<feature type="region of interest" description="Disordered" evidence="1">
    <location>
        <begin position="15"/>
        <end position="71"/>
    </location>
</feature>
<sequence length="436" mass="49015">MLHFPFKSVIDHKIEGHACSTRRPNTPQEDDETMSQLQSEGGTAPGPASRPSHAHHGNGCDSDPKHPAHHPAHFLSEMYCSSYPPAHHPHQPHPHHPTPFPSRAPDSSWGPGTHPSYASSGWSGAGFPGRPANSCLSGKDFSRQSGESALYPADNSSSLPGRYSPSMGSLEQPYSLHSNHPSPELYHHTMSPYYCQPPGPACWAQCPPEAFKRGPAFAHQMPMLVPHLPYAPFYPNDTRARGVGGMDHPNDPAKKENTSNSSQLSPEQRKVFVTYEADNEEHVNKVINFVALLRHNGFDTHIDMFEQQFRSISKIDFMERYLSEKEYLIIIIISPKYYDTVSASPFGLENDERTLNTVYIHKQLQNEFIQNGSKNFRFIPIIFPGGRKCHVPTWLQNTHVFSWPRDLDDIIRRLMRVEKYNPPGLGPLPTIISRPI</sequence>
<evidence type="ECO:0000259" key="2">
    <source>
        <dbReference type="PROSITE" id="PS51534"/>
    </source>
</evidence>
<feature type="domain" description="SEFIR" evidence="2">
    <location>
        <begin position="268"/>
        <end position="412"/>
    </location>
</feature>
<dbReference type="Pfam" id="PF08357">
    <property type="entry name" value="SEFIR"/>
    <property type="match status" value="1"/>
</dbReference>
<dbReference type="GeneTree" id="ENSGT00940000164855"/>
<dbReference type="GO" id="GO:0006959">
    <property type="term" value="P:humoral immune response"/>
    <property type="evidence" value="ECO:0007669"/>
    <property type="project" value="TreeGrafter"/>
</dbReference>
<dbReference type="InterPro" id="IPR053047">
    <property type="entry name" value="E3_ubiq_ligase_TRAF3IP2"/>
</dbReference>
<dbReference type="GO" id="GO:0061630">
    <property type="term" value="F:ubiquitin protein ligase activity"/>
    <property type="evidence" value="ECO:0007669"/>
    <property type="project" value="UniProtKB-EC"/>
</dbReference>
<feature type="compositionally biased region" description="Basic residues" evidence="1">
    <location>
        <begin position="87"/>
        <end position="96"/>
    </location>
</feature>
<name>A0A8C5BYZ7_GADMO</name>
<feature type="region of interest" description="Disordered" evidence="1">
    <location>
        <begin position="239"/>
        <end position="267"/>
    </location>
</feature>
<evidence type="ECO:0000313" key="3">
    <source>
        <dbReference type="Ensembl" id="ENSGMOP00000054139.1"/>
    </source>
</evidence>
<feature type="region of interest" description="Disordered" evidence="1">
    <location>
        <begin position="85"/>
        <end position="123"/>
    </location>
</feature>
<dbReference type="AlphaFoldDB" id="A0A8C5BYZ7"/>
<keyword evidence="4" id="KW-1185">Reference proteome</keyword>
<protein>
    <submittedName>
        <fullName evidence="3">TRAF3 interacting protein 2-like</fullName>
    </submittedName>
</protein>
<dbReference type="GO" id="GO:0097400">
    <property type="term" value="P:interleukin-17-mediated signaling pathway"/>
    <property type="evidence" value="ECO:0007669"/>
    <property type="project" value="UniProtKB-ARBA"/>
</dbReference>
<dbReference type="Proteomes" id="UP000694546">
    <property type="component" value="Chromosome 12"/>
</dbReference>
<dbReference type="GO" id="GO:0006954">
    <property type="term" value="P:inflammatory response"/>
    <property type="evidence" value="ECO:0007669"/>
    <property type="project" value="UniProtKB-KW"/>
</dbReference>
<dbReference type="InterPro" id="IPR013568">
    <property type="entry name" value="SEFIR_dom"/>
</dbReference>
<reference evidence="3" key="2">
    <citation type="submission" date="2025-09" db="UniProtKB">
        <authorList>
            <consortium name="Ensembl"/>
        </authorList>
    </citation>
    <scope>IDENTIFICATION</scope>
</reference>
<reference evidence="3" key="1">
    <citation type="submission" date="2025-08" db="UniProtKB">
        <authorList>
            <consortium name="Ensembl"/>
        </authorList>
    </citation>
    <scope>IDENTIFICATION</scope>
</reference>
<dbReference type="Ensembl" id="ENSGMOT00000035859.1">
    <property type="protein sequence ID" value="ENSGMOP00000054139.1"/>
    <property type="gene ID" value="ENSGMOG00000036523.1"/>
</dbReference>
<accession>A0A8C5BYZ7</accession>
<dbReference type="PANTHER" id="PTHR34257:SF3">
    <property type="entry name" value="ADAPTER PROTEIN CIKS-RELATED"/>
    <property type="match status" value="1"/>
</dbReference>
<dbReference type="OMA" id="YHHTLSP"/>
<dbReference type="PANTHER" id="PTHR34257">
    <property type="entry name" value="ADAPTER PROTEIN CIKS"/>
    <property type="match status" value="1"/>
</dbReference>
<evidence type="ECO:0000256" key="1">
    <source>
        <dbReference type="SAM" id="MobiDB-lite"/>
    </source>
</evidence>
<gene>
    <name evidence="3" type="primary">traf3ip2l</name>
</gene>
<dbReference type="GO" id="GO:0005737">
    <property type="term" value="C:cytoplasm"/>
    <property type="evidence" value="ECO:0007669"/>
    <property type="project" value="UniProtKB-ARBA"/>
</dbReference>
<feature type="compositionally biased region" description="Basic and acidic residues" evidence="1">
    <location>
        <begin position="248"/>
        <end position="257"/>
    </location>
</feature>
<evidence type="ECO:0000313" key="4">
    <source>
        <dbReference type="Proteomes" id="UP000694546"/>
    </source>
</evidence>
<proteinExistence type="predicted"/>
<dbReference type="GO" id="GO:0043123">
    <property type="term" value="P:positive regulation of canonical NF-kappaB signal transduction"/>
    <property type="evidence" value="ECO:0007669"/>
    <property type="project" value="TreeGrafter"/>
</dbReference>
<dbReference type="GO" id="GO:0038173">
    <property type="term" value="P:interleukin-17A-mediated signaling pathway"/>
    <property type="evidence" value="ECO:0007669"/>
    <property type="project" value="UniProtKB-ARBA"/>
</dbReference>
<feature type="region of interest" description="Disordered" evidence="1">
    <location>
        <begin position="135"/>
        <end position="178"/>
    </location>
</feature>
<dbReference type="Gene3D" id="3.40.50.11530">
    <property type="match status" value="1"/>
</dbReference>
<organism evidence="3 4">
    <name type="scientific">Gadus morhua</name>
    <name type="common">Atlantic cod</name>
    <dbReference type="NCBI Taxonomy" id="8049"/>
    <lineage>
        <taxon>Eukaryota</taxon>
        <taxon>Metazoa</taxon>
        <taxon>Chordata</taxon>
        <taxon>Craniata</taxon>
        <taxon>Vertebrata</taxon>
        <taxon>Euteleostomi</taxon>
        <taxon>Actinopterygii</taxon>
        <taxon>Neopterygii</taxon>
        <taxon>Teleostei</taxon>
        <taxon>Neoteleostei</taxon>
        <taxon>Acanthomorphata</taxon>
        <taxon>Zeiogadaria</taxon>
        <taxon>Gadariae</taxon>
        <taxon>Gadiformes</taxon>
        <taxon>Gadoidei</taxon>
        <taxon>Gadidae</taxon>
        <taxon>Gadus</taxon>
    </lineage>
</organism>
<dbReference type="GO" id="GO:0000209">
    <property type="term" value="P:protein polyubiquitination"/>
    <property type="evidence" value="ECO:0007669"/>
    <property type="project" value="UniProtKB-ARBA"/>
</dbReference>
<dbReference type="PROSITE" id="PS51534">
    <property type="entry name" value="SEFIR"/>
    <property type="match status" value="1"/>
</dbReference>